<protein>
    <submittedName>
        <fullName evidence="1">Uncharacterized protein</fullName>
    </submittedName>
</protein>
<reference evidence="1 2" key="1">
    <citation type="submission" date="2023-01" db="EMBL/GenBank/DDBJ databases">
        <title>Analysis of 21 Apiospora genomes using comparative genomics revels a genus with tremendous synthesis potential of carbohydrate active enzymes and secondary metabolites.</title>
        <authorList>
            <person name="Sorensen T."/>
        </authorList>
    </citation>
    <scope>NUCLEOTIDE SEQUENCE [LARGE SCALE GENOMIC DNA]</scope>
    <source>
        <strain evidence="1 2">CBS 117206</strain>
    </source>
</reference>
<dbReference type="EMBL" id="JAQQWP010000003">
    <property type="protein sequence ID" value="KAK8124128.1"/>
    <property type="molecule type" value="Genomic_DNA"/>
</dbReference>
<name>A0AAW0R560_9PEZI</name>
<evidence type="ECO:0000313" key="1">
    <source>
        <dbReference type="EMBL" id="KAK8124128.1"/>
    </source>
</evidence>
<dbReference type="Proteomes" id="UP001392437">
    <property type="component" value="Unassembled WGS sequence"/>
</dbReference>
<dbReference type="AlphaFoldDB" id="A0AAW0R560"/>
<evidence type="ECO:0000313" key="2">
    <source>
        <dbReference type="Proteomes" id="UP001392437"/>
    </source>
</evidence>
<organism evidence="1 2">
    <name type="scientific">Apiospora kogelbergensis</name>
    <dbReference type="NCBI Taxonomy" id="1337665"/>
    <lineage>
        <taxon>Eukaryota</taxon>
        <taxon>Fungi</taxon>
        <taxon>Dikarya</taxon>
        <taxon>Ascomycota</taxon>
        <taxon>Pezizomycotina</taxon>
        <taxon>Sordariomycetes</taxon>
        <taxon>Xylariomycetidae</taxon>
        <taxon>Amphisphaeriales</taxon>
        <taxon>Apiosporaceae</taxon>
        <taxon>Apiospora</taxon>
    </lineage>
</organism>
<proteinExistence type="predicted"/>
<sequence length="191" mass="20302">MHVWLSQASKRFHGGWGSSPKPGAVNPVSRVHHWHGGAAPHLDPAGLQIRLAALEQNLVRPTAVHQLILDPSSRTGPSCGWKTPAAGFSKRFARTRPPKRCRPTRAGWAEAVRRLGEAAVGAAPSGSEGDVIDLHDASSGEAGDHRLLLRLVVAGRFALIGDAVEHELDHGQGQGQDPELPGFIFNIAASL</sequence>
<keyword evidence="2" id="KW-1185">Reference proteome</keyword>
<accession>A0AAW0R560</accession>
<gene>
    <name evidence="1" type="ORF">PG999_004046</name>
</gene>
<comment type="caution">
    <text evidence="1">The sequence shown here is derived from an EMBL/GenBank/DDBJ whole genome shotgun (WGS) entry which is preliminary data.</text>
</comment>